<keyword evidence="6" id="KW-0865">Zymogen</keyword>
<dbReference type="Pfam" id="PF09286">
    <property type="entry name" value="Pro-kuma_activ"/>
    <property type="match status" value="1"/>
</dbReference>
<keyword evidence="10" id="KW-1133">Transmembrane helix</keyword>
<feature type="binding site" evidence="9">
    <location>
        <position position="687"/>
    </location>
    <ligand>
        <name>Ca(2+)</name>
        <dbReference type="ChEBI" id="CHEBI:29108"/>
    </ligand>
</feature>
<feature type="binding site" evidence="9">
    <location>
        <position position="711"/>
    </location>
    <ligand>
        <name>Ca(2+)</name>
        <dbReference type="ChEBI" id="CHEBI:29108"/>
    </ligand>
</feature>
<keyword evidence="14" id="KW-1185">Reference proteome</keyword>
<dbReference type="Gene3D" id="3.40.50.200">
    <property type="entry name" value="Peptidase S8/S53 domain"/>
    <property type="match status" value="1"/>
</dbReference>
<keyword evidence="1 9" id="KW-0645">Protease</keyword>
<feature type="transmembrane region" description="Helical" evidence="10">
    <location>
        <begin position="761"/>
        <end position="786"/>
    </location>
</feature>
<feature type="binding site" evidence="9">
    <location>
        <position position="686"/>
    </location>
    <ligand>
        <name>Ca(2+)</name>
        <dbReference type="ChEBI" id="CHEBI:29108"/>
    </ligand>
</feature>
<comment type="catalytic activity">
    <reaction evidence="7">
        <text>Hydrolysis of proteins with broad specificity for peptide bonds, and a preference for a large uncharged residue in P1. Hydrolyzes peptide amides.</text>
        <dbReference type="EC" id="3.4.21.62"/>
    </reaction>
</comment>
<evidence type="ECO:0000256" key="6">
    <source>
        <dbReference type="ARBA" id="ARBA00023145"/>
    </source>
</evidence>
<feature type="active site" description="Charge relay system" evidence="9">
    <location>
        <position position="641"/>
    </location>
</feature>
<protein>
    <recommendedName>
        <fullName evidence="8">subtilisin</fullName>
        <ecNumber evidence="8">3.4.21.62</ecNumber>
    </recommendedName>
</protein>
<dbReference type="InterPro" id="IPR036852">
    <property type="entry name" value="Peptidase_S8/S53_dom_sf"/>
</dbReference>
<dbReference type="Pfam" id="PF00082">
    <property type="entry name" value="Peptidase_S8"/>
    <property type="match status" value="1"/>
</dbReference>
<evidence type="ECO:0000256" key="4">
    <source>
        <dbReference type="ARBA" id="ARBA00022825"/>
    </source>
</evidence>
<gene>
    <name evidence="13" type="ORF">CCMP2556_LOCUS10513</name>
</gene>
<evidence type="ECO:0000313" key="14">
    <source>
        <dbReference type="Proteomes" id="UP001642484"/>
    </source>
</evidence>
<keyword evidence="11" id="KW-0732">Signal</keyword>
<feature type="active site" description="Charge relay system" evidence="9">
    <location>
        <position position="405"/>
    </location>
</feature>
<dbReference type="Proteomes" id="UP001642484">
    <property type="component" value="Unassembled WGS sequence"/>
</dbReference>
<dbReference type="InterPro" id="IPR050819">
    <property type="entry name" value="Tripeptidyl-peptidase_I"/>
</dbReference>
<evidence type="ECO:0000256" key="2">
    <source>
        <dbReference type="ARBA" id="ARBA00022723"/>
    </source>
</evidence>
<accession>A0ABP0JB36</accession>
<feature type="chain" id="PRO_5047006168" description="subtilisin" evidence="11">
    <location>
        <begin position="24"/>
        <end position="804"/>
    </location>
</feature>
<dbReference type="PANTHER" id="PTHR14218:SF15">
    <property type="entry name" value="TRIPEPTIDYL-PEPTIDASE 1"/>
    <property type="match status" value="1"/>
</dbReference>
<keyword evidence="10" id="KW-0812">Transmembrane</keyword>
<organism evidence="13 14">
    <name type="scientific">Durusdinium trenchii</name>
    <dbReference type="NCBI Taxonomy" id="1381693"/>
    <lineage>
        <taxon>Eukaryota</taxon>
        <taxon>Sar</taxon>
        <taxon>Alveolata</taxon>
        <taxon>Dinophyceae</taxon>
        <taxon>Suessiales</taxon>
        <taxon>Symbiodiniaceae</taxon>
        <taxon>Durusdinium</taxon>
    </lineage>
</organism>
<keyword evidence="2 9" id="KW-0479">Metal-binding</keyword>
<feature type="signal peptide" evidence="11">
    <location>
        <begin position="1"/>
        <end position="23"/>
    </location>
</feature>
<dbReference type="SUPFAM" id="SSF54897">
    <property type="entry name" value="Protease propeptides/inhibitors"/>
    <property type="match status" value="1"/>
</dbReference>
<dbReference type="InterPro" id="IPR030400">
    <property type="entry name" value="Sedolisin_dom"/>
</dbReference>
<evidence type="ECO:0000256" key="10">
    <source>
        <dbReference type="SAM" id="Phobius"/>
    </source>
</evidence>
<feature type="domain" description="Peptidase S53" evidence="12">
    <location>
        <begin position="330"/>
        <end position="731"/>
    </location>
</feature>
<keyword evidence="10" id="KW-0472">Membrane</keyword>
<name>A0ABP0JB36_9DINO</name>
<evidence type="ECO:0000313" key="13">
    <source>
        <dbReference type="EMBL" id="CAK9011573.1"/>
    </source>
</evidence>
<evidence type="ECO:0000256" key="8">
    <source>
        <dbReference type="ARBA" id="ARBA00023619"/>
    </source>
</evidence>
<proteinExistence type="predicted"/>
<evidence type="ECO:0000259" key="12">
    <source>
        <dbReference type="PROSITE" id="PS51695"/>
    </source>
</evidence>
<dbReference type="CDD" id="cd04056">
    <property type="entry name" value="Peptidases_S53"/>
    <property type="match status" value="1"/>
</dbReference>
<keyword evidence="4 9" id="KW-0720">Serine protease</keyword>
<dbReference type="InterPro" id="IPR023828">
    <property type="entry name" value="Peptidase_S8_Ser-AS"/>
</dbReference>
<dbReference type="EC" id="3.4.21.62" evidence="8"/>
<dbReference type="InterPro" id="IPR015366">
    <property type="entry name" value="S53_propep"/>
</dbReference>
<evidence type="ECO:0000256" key="11">
    <source>
        <dbReference type="SAM" id="SignalP"/>
    </source>
</evidence>
<dbReference type="SMART" id="SM00944">
    <property type="entry name" value="Pro-kuma_activ"/>
    <property type="match status" value="1"/>
</dbReference>
<evidence type="ECO:0000256" key="3">
    <source>
        <dbReference type="ARBA" id="ARBA00022801"/>
    </source>
</evidence>
<dbReference type="PROSITE" id="PS00138">
    <property type="entry name" value="SUBTILASE_SER"/>
    <property type="match status" value="1"/>
</dbReference>
<reference evidence="13 14" key="1">
    <citation type="submission" date="2024-02" db="EMBL/GenBank/DDBJ databases">
        <authorList>
            <person name="Chen Y."/>
            <person name="Shah S."/>
            <person name="Dougan E. K."/>
            <person name="Thang M."/>
            <person name="Chan C."/>
        </authorList>
    </citation>
    <scope>NUCLEOTIDE SEQUENCE [LARGE SCALE GENOMIC DNA]</scope>
</reference>
<evidence type="ECO:0000256" key="7">
    <source>
        <dbReference type="ARBA" id="ARBA00023529"/>
    </source>
</evidence>
<dbReference type="CDD" id="cd11377">
    <property type="entry name" value="Pro-peptidase_S53"/>
    <property type="match status" value="1"/>
</dbReference>
<evidence type="ECO:0000256" key="5">
    <source>
        <dbReference type="ARBA" id="ARBA00022837"/>
    </source>
</evidence>
<keyword evidence="5 9" id="KW-0106">Calcium</keyword>
<dbReference type="GO" id="GO:0004177">
    <property type="term" value="F:aminopeptidase activity"/>
    <property type="evidence" value="ECO:0007669"/>
    <property type="project" value="UniProtKB-KW"/>
</dbReference>
<evidence type="ECO:0000256" key="9">
    <source>
        <dbReference type="PROSITE-ProRule" id="PRU01032"/>
    </source>
</evidence>
<dbReference type="PROSITE" id="PS51695">
    <property type="entry name" value="SEDOLISIN"/>
    <property type="match status" value="1"/>
</dbReference>
<dbReference type="PANTHER" id="PTHR14218">
    <property type="entry name" value="PROTEASE S8 TRIPEPTIDYL PEPTIDASE I CLN2"/>
    <property type="match status" value="1"/>
</dbReference>
<comment type="cofactor">
    <cofactor evidence="9">
        <name>Ca(2+)</name>
        <dbReference type="ChEBI" id="CHEBI:29108"/>
    </cofactor>
    <text evidence="9">Binds 1 Ca(2+) ion per subunit.</text>
</comment>
<sequence length="804" mass="88884">MSTGAMTWRALVILVATLGVALSDERWAAYSQNGWQPGDRPNENTSIIVLLALRQRNLDLLERKARAVSDPNSPEYGRYLERDELYGIAGSSAYNADIVEEFFSKLPGKFEFSFGKDFARYSCTVGCVERVFSTTLRIQEAKPAPGTTAIRASEPIRLPEHIQKALEGTSLNAPLFMPPHPMQRKVGPFLYNRSGRTAPRVRPVIAAGDQFISVHFVAYCKDKIVNQDTVQNGICKNSPHSLLITAFDVLVLQTATNWQKLVRVPAVPDTLGQKIAKTKDNQSCMEFNATLGNIQNYASTTVRIRSLFSDGSVSDFSDPNEVLPIWPMAYTTPSLLSRNYNIPMHEPVRHPRNSISVAEFLGQYYNPNDLDAFFKLMGVREWGTRRKLSLIGENEPMAGSVLGGEAQLDIQYITSLAANVSTIFWSVPSIELATRQEPFLDWLMQLEDTEDEAIPLVHSVSYSDDALTMPLWFKRRVNDEFMKLALRGITVLVASGDDGVSGNFVAKDGKKYCGRNREEFPSSSPWVTSVGGTQLAQENVPVCGYTSENVMVQCAQDGEVVCTSDKGGGITSGGGFSSDFLRPWYQHEAVEHYLQQKDSPVPGQDQLMFNRSGRGFPDLAAISSNYLVLMGEELEAMSGTSASTPLIAAMVARWNEDRLQNRLPPLGFLNPLIYEILSRHPSAFNDIQIGDNRCSRSTCCPVGFGAARGWDAVSGAGSPDFQLVAKILREDAMMAFRDRFSASQPVAMVASVRGASSGPDWIYVAMLMFLQSFLTGTVVFVAMGGCRRFKLVDARRPLLDERHP</sequence>
<comment type="caution">
    <text evidence="13">The sequence shown here is derived from an EMBL/GenBank/DDBJ whole genome shotgun (WGS) entry which is preliminary data.</text>
</comment>
<feature type="active site" description="Charge relay system" evidence="9">
    <location>
        <position position="409"/>
    </location>
</feature>
<dbReference type="SUPFAM" id="SSF52743">
    <property type="entry name" value="Subtilisin-like"/>
    <property type="match status" value="1"/>
</dbReference>
<keyword evidence="3 9" id="KW-0378">Hydrolase</keyword>
<feature type="binding site" evidence="9">
    <location>
        <position position="709"/>
    </location>
    <ligand>
        <name>Ca(2+)</name>
        <dbReference type="ChEBI" id="CHEBI:29108"/>
    </ligand>
</feature>
<evidence type="ECO:0000256" key="1">
    <source>
        <dbReference type="ARBA" id="ARBA00022670"/>
    </source>
</evidence>
<dbReference type="InterPro" id="IPR000209">
    <property type="entry name" value="Peptidase_S8/S53_dom"/>
</dbReference>
<dbReference type="EMBL" id="CAXAMN010004914">
    <property type="protein sequence ID" value="CAK9011573.1"/>
    <property type="molecule type" value="Genomic_DNA"/>
</dbReference>